<dbReference type="Pfam" id="PF14322">
    <property type="entry name" value="SusD-like_3"/>
    <property type="match status" value="1"/>
</dbReference>
<comment type="similarity">
    <text evidence="2">Belongs to the SusD family.</text>
</comment>
<keyword evidence="3" id="KW-0732">Signal</keyword>
<feature type="domain" description="SusD-like N-terminal" evidence="7">
    <location>
        <begin position="42"/>
        <end position="217"/>
    </location>
</feature>
<evidence type="ECO:0000259" key="6">
    <source>
        <dbReference type="Pfam" id="PF07980"/>
    </source>
</evidence>
<sequence>MKQSIIHLILPVILVLSACNKDYLTRNNPTSTTDESWWRTQAQLDGALDYIYASVPQGGYAGNPNGRIFFSTMTDDAYWNGNFYGSLNTVALGDGNPSLGWPYSGVWENNYARIRMASRFIENAERAYMDSTLRTRYIYEARAMRAWYHLDLYLYFGAIPIITKAVTPVESGGLKRSSIQEVVNFITSELEICAAKLPVSYNNDQAKRITKGACLSMRAIAFLNARMYSEAATAARQVIDLKDENGAAVYRLHNSGAPDRNSYADLFSYNGKINRERIFMRTNGLNDIWFRNAPSGVPPGPAQAATNPTEALANSYETLQGKTLAELGNDSMDIYKKEPNYKNNRDPRLQYTLLYPNEVFEGRKLEPFNADPNNSDRIGGPTGSATGFWMRKYLDPQDKGATESSTLDFMIIRYAEILLTYIEAKVESNDWQDPAVIQYLNDIRNRAGMPNVNVAVYNTQEKLRQLYQRERRVELALEGARLFDIRRWKIGALVMRGSVEGATNPATGKAVVVQTRKFNEQRDYLWPIPQNEIKTSQIIQNEGY</sequence>
<evidence type="ECO:0000313" key="8">
    <source>
        <dbReference type="EMBL" id="MET6996445.1"/>
    </source>
</evidence>
<evidence type="ECO:0000313" key="9">
    <source>
        <dbReference type="Proteomes" id="UP001549749"/>
    </source>
</evidence>
<dbReference type="RefSeq" id="WP_354659087.1">
    <property type="nucleotide sequence ID" value="NZ_JBEXAC010000001.1"/>
</dbReference>
<keyword evidence="4" id="KW-0472">Membrane</keyword>
<organism evidence="8 9">
    <name type="scientific">Chitinophaga defluvii</name>
    <dbReference type="NCBI Taxonomy" id="3163343"/>
    <lineage>
        <taxon>Bacteria</taxon>
        <taxon>Pseudomonadati</taxon>
        <taxon>Bacteroidota</taxon>
        <taxon>Chitinophagia</taxon>
        <taxon>Chitinophagales</taxon>
        <taxon>Chitinophagaceae</taxon>
        <taxon>Chitinophaga</taxon>
    </lineage>
</organism>
<evidence type="ECO:0000256" key="3">
    <source>
        <dbReference type="ARBA" id="ARBA00022729"/>
    </source>
</evidence>
<dbReference type="Gene3D" id="1.25.40.390">
    <property type="match status" value="1"/>
</dbReference>
<reference evidence="8 9" key="1">
    <citation type="submission" date="2024-06" db="EMBL/GenBank/DDBJ databases">
        <title>Chitinophaga defluvii sp. nov., isolated from municipal sewage.</title>
        <authorList>
            <person name="Zhang L."/>
        </authorList>
    </citation>
    <scope>NUCLEOTIDE SEQUENCE [LARGE SCALE GENOMIC DNA]</scope>
    <source>
        <strain evidence="8 9">H8</strain>
    </source>
</reference>
<dbReference type="Proteomes" id="UP001549749">
    <property type="component" value="Unassembled WGS sequence"/>
</dbReference>
<dbReference type="InterPro" id="IPR012944">
    <property type="entry name" value="SusD_RagB_dom"/>
</dbReference>
<dbReference type="PROSITE" id="PS51257">
    <property type="entry name" value="PROKAR_LIPOPROTEIN"/>
    <property type="match status" value="1"/>
</dbReference>
<evidence type="ECO:0000256" key="2">
    <source>
        <dbReference type="ARBA" id="ARBA00006275"/>
    </source>
</evidence>
<comment type="subcellular location">
    <subcellularLocation>
        <location evidence="1">Cell outer membrane</location>
    </subcellularLocation>
</comment>
<dbReference type="InterPro" id="IPR033985">
    <property type="entry name" value="SusD-like_N"/>
</dbReference>
<accession>A0ABV2T1E4</accession>
<protein>
    <submittedName>
        <fullName evidence="8">RagB/SusD family nutrient uptake outer membrane protein</fullName>
    </submittedName>
</protein>
<name>A0ABV2T1E4_9BACT</name>
<keyword evidence="9" id="KW-1185">Reference proteome</keyword>
<evidence type="ECO:0000256" key="4">
    <source>
        <dbReference type="ARBA" id="ARBA00023136"/>
    </source>
</evidence>
<gene>
    <name evidence="8" type="ORF">ABR189_03670</name>
</gene>
<evidence type="ECO:0000259" key="7">
    <source>
        <dbReference type="Pfam" id="PF14322"/>
    </source>
</evidence>
<feature type="domain" description="RagB/SusD" evidence="6">
    <location>
        <begin position="298"/>
        <end position="544"/>
    </location>
</feature>
<proteinExistence type="inferred from homology"/>
<keyword evidence="5" id="KW-0998">Cell outer membrane</keyword>
<dbReference type="Pfam" id="PF07980">
    <property type="entry name" value="SusD_RagB"/>
    <property type="match status" value="1"/>
</dbReference>
<evidence type="ECO:0000256" key="5">
    <source>
        <dbReference type="ARBA" id="ARBA00023237"/>
    </source>
</evidence>
<dbReference type="EMBL" id="JBEXAC010000001">
    <property type="protein sequence ID" value="MET6996445.1"/>
    <property type="molecule type" value="Genomic_DNA"/>
</dbReference>
<dbReference type="SUPFAM" id="SSF48452">
    <property type="entry name" value="TPR-like"/>
    <property type="match status" value="1"/>
</dbReference>
<comment type="caution">
    <text evidence="8">The sequence shown here is derived from an EMBL/GenBank/DDBJ whole genome shotgun (WGS) entry which is preliminary data.</text>
</comment>
<evidence type="ECO:0000256" key="1">
    <source>
        <dbReference type="ARBA" id="ARBA00004442"/>
    </source>
</evidence>
<dbReference type="InterPro" id="IPR011990">
    <property type="entry name" value="TPR-like_helical_dom_sf"/>
</dbReference>